<evidence type="ECO:0000313" key="2">
    <source>
        <dbReference type="EMBL" id="WJZ81675.1"/>
    </source>
</evidence>
<evidence type="ECO:0000259" key="1">
    <source>
        <dbReference type="PROSITE" id="PS51335"/>
    </source>
</evidence>
<dbReference type="PROSITE" id="PS51335">
    <property type="entry name" value="ELMO"/>
    <property type="match status" value="1"/>
</dbReference>
<dbReference type="PANTHER" id="PTHR12771:SF49">
    <property type="entry name" value="ELMO_CED-12 FAMILY PROTEIN"/>
    <property type="match status" value="1"/>
</dbReference>
<dbReference type="InterPro" id="IPR006816">
    <property type="entry name" value="ELMO_dom"/>
</dbReference>
<proteinExistence type="predicted"/>
<name>A0ABY9BFS3_VITVI</name>
<dbReference type="EMBL" id="CP126648">
    <property type="protein sequence ID" value="WJZ81675.1"/>
    <property type="molecule type" value="Genomic_DNA"/>
</dbReference>
<dbReference type="PANTHER" id="PTHR12771">
    <property type="entry name" value="ENGULFMENT AND CELL MOTILITY"/>
    <property type="match status" value="1"/>
</dbReference>
<dbReference type="InterPro" id="IPR050868">
    <property type="entry name" value="ELMO_domain-containing"/>
</dbReference>
<reference evidence="2 3" key="1">
    <citation type="journal article" date="2023" name="Hortic Res">
        <title>The complete reference genome for grapevine (Vitis vinifera L.) genetics and breeding.</title>
        <authorList>
            <person name="Shi X."/>
            <person name="Cao S."/>
            <person name="Wang X."/>
            <person name="Huang S."/>
            <person name="Wang Y."/>
            <person name="Liu Z."/>
            <person name="Liu W."/>
            <person name="Leng X."/>
            <person name="Peng Y."/>
            <person name="Wang N."/>
            <person name="Wang Y."/>
            <person name="Ma Z."/>
            <person name="Xu X."/>
            <person name="Zhang F."/>
            <person name="Xue H."/>
            <person name="Zhong H."/>
            <person name="Wang Y."/>
            <person name="Zhang K."/>
            <person name="Velt A."/>
            <person name="Avia K."/>
            <person name="Holtgrawe D."/>
            <person name="Grimplet J."/>
            <person name="Matus J.T."/>
            <person name="Ware D."/>
            <person name="Wu X."/>
            <person name="Wang H."/>
            <person name="Liu C."/>
            <person name="Fang Y."/>
            <person name="Rustenholz C."/>
            <person name="Cheng Z."/>
            <person name="Xiao H."/>
            <person name="Zhou Y."/>
        </authorList>
    </citation>
    <scope>NUCLEOTIDE SEQUENCE [LARGE SCALE GENOMIC DNA]</scope>
    <source>
        <strain evidence="3">cv. Pinot noir / PN40024</strain>
        <tissue evidence="2">Leaf</tissue>
    </source>
</reference>
<dbReference type="Pfam" id="PF04727">
    <property type="entry name" value="ELMO_CED12"/>
    <property type="match status" value="1"/>
</dbReference>
<gene>
    <name evidence="2" type="ORF">VitviT2T_001503</name>
</gene>
<evidence type="ECO:0000313" key="3">
    <source>
        <dbReference type="Proteomes" id="UP001227230"/>
    </source>
</evidence>
<accession>A0ABY9BFS3</accession>
<keyword evidence="3" id="KW-1185">Reference proteome</keyword>
<dbReference type="Proteomes" id="UP001227230">
    <property type="component" value="Chromosome 1"/>
</dbReference>
<organism evidence="2 3">
    <name type="scientific">Vitis vinifera</name>
    <name type="common">Grape</name>
    <dbReference type="NCBI Taxonomy" id="29760"/>
    <lineage>
        <taxon>Eukaryota</taxon>
        <taxon>Viridiplantae</taxon>
        <taxon>Streptophyta</taxon>
        <taxon>Embryophyta</taxon>
        <taxon>Tracheophyta</taxon>
        <taxon>Spermatophyta</taxon>
        <taxon>Magnoliopsida</taxon>
        <taxon>eudicotyledons</taxon>
        <taxon>Gunneridae</taxon>
        <taxon>Pentapetalae</taxon>
        <taxon>rosids</taxon>
        <taxon>Vitales</taxon>
        <taxon>Vitaceae</taxon>
        <taxon>Viteae</taxon>
        <taxon>Vitis</taxon>
    </lineage>
</organism>
<feature type="domain" description="ELMO" evidence="1">
    <location>
        <begin position="90"/>
        <end position="164"/>
    </location>
</feature>
<sequence length="164" mass="18845">MSLERTQGSCVAIRTLSPSSVSRCPHASASSSDDVTCGTPTWIGRGLTCVCFKRKGTYERICINLTPHQAKRLRRLRHRMKVYFDASRPDHQEALRALWSATYPGQELHGLISEQWKEMGWQGRDPSTDFRLFCPHVIQSAALCSFLYFLECFLPYSFDWVDFM</sequence>
<protein>
    <recommendedName>
        <fullName evidence="1">ELMO domain-containing protein</fullName>
    </recommendedName>
</protein>